<dbReference type="AlphaFoldDB" id="A0AAV0X1L9"/>
<comment type="caution">
    <text evidence="2">The sequence shown here is derived from an EMBL/GenBank/DDBJ whole genome shotgun (WGS) entry which is preliminary data.</text>
</comment>
<dbReference type="Proteomes" id="UP001160148">
    <property type="component" value="Unassembled WGS sequence"/>
</dbReference>
<keyword evidence="1" id="KW-0732">Signal</keyword>
<accession>A0AAV0X1L9</accession>
<feature type="signal peptide" evidence="1">
    <location>
        <begin position="1"/>
        <end position="23"/>
    </location>
</feature>
<dbReference type="EMBL" id="CARXXK010000003">
    <property type="protein sequence ID" value="CAI6362205.1"/>
    <property type="molecule type" value="Genomic_DNA"/>
</dbReference>
<name>A0AAV0X1L9_9HEMI</name>
<evidence type="ECO:0000256" key="1">
    <source>
        <dbReference type="SAM" id="SignalP"/>
    </source>
</evidence>
<gene>
    <name evidence="2" type="ORF">MEUPH1_LOCUS17301</name>
</gene>
<proteinExistence type="predicted"/>
<feature type="chain" id="PRO_5043874895" evidence="1">
    <location>
        <begin position="24"/>
        <end position="85"/>
    </location>
</feature>
<reference evidence="2 3" key="1">
    <citation type="submission" date="2023-01" db="EMBL/GenBank/DDBJ databases">
        <authorList>
            <person name="Whitehead M."/>
        </authorList>
    </citation>
    <scope>NUCLEOTIDE SEQUENCE [LARGE SCALE GENOMIC DNA]</scope>
</reference>
<evidence type="ECO:0000313" key="2">
    <source>
        <dbReference type="EMBL" id="CAI6362205.1"/>
    </source>
</evidence>
<organism evidence="2 3">
    <name type="scientific">Macrosiphum euphorbiae</name>
    <name type="common">potato aphid</name>
    <dbReference type="NCBI Taxonomy" id="13131"/>
    <lineage>
        <taxon>Eukaryota</taxon>
        <taxon>Metazoa</taxon>
        <taxon>Ecdysozoa</taxon>
        <taxon>Arthropoda</taxon>
        <taxon>Hexapoda</taxon>
        <taxon>Insecta</taxon>
        <taxon>Pterygota</taxon>
        <taxon>Neoptera</taxon>
        <taxon>Paraneoptera</taxon>
        <taxon>Hemiptera</taxon>
        <taxon>Sternorrhyncha</taxon>
        <taxon>Aphidomorpha</taxon>
        <taxon>Aphidoidea</taxon>
        <taxon>Aphididae</taxon>
        <taxon>Macrosiphini</taxon>
        <taxon>Macrosiphum</taxon>
    </lineage>
</organism>
<protein>
    <submittedName>
        <fullName evidence="2">Uncharacterized protein</fullName>
    </submittedName>
</protein>
<evidence type="ECO:0000313" key="3">
    <source>
        <dbReference type="Proteomes" id="UP001160148"/>
    </source>
</evidence>
<keyword evidence="3" id="KW-1185">Reference proteome</keyword>
<sequence>MPIYAIWLFQMALPRVMWTFVDTFLWQNFANWLDRPNPTGVGPDQRKPSGKIKWGRANVGNAVMTFYGQLILEDCSSACYFVFLI</sequence>